<feature type="signal peptide" evidence="1">
    <location>
        <begin position="1"/>
        <end position="21"/>
    </location>
</feature>
<evidence type="ECO:0000256" key="1">
    <source>
        <dbReference type="SAM" id="SignalP"/>
    </source>
</evidence>
<name>A0A4P7N600_PYROR</name>
<reference evidence="2 3" key="1">
    <citation type="journal article" date="2019" name="Mol. Biol. Evol.">
        <title>Blast fungal genomes show frequent chromosomal changes, gene gains and losses, and effector gene turnover.</title>
        <authorList>
            <person name="Gomez Luciano L.B."/>
            <person name="Jason Tsai I."/>
            <person name="Chuma I."/>
            <person name="Tosa Y."/>
            <person name="Chen Y.H."/>
            <person name="Li J.Y."/>
            <person name="Li M.Y."/>
            <person name="Jade Lu M.Y."/>
            <person name="Nakayashiki H."/>
            <person name="Li W.H."/>
        </authorList>
    </citation>
    <scope>NUCLEOTIDE SEQUENCE [LARGE SCALE GENOMIC DNA]</scope>
    <source>
        <strain evidence="2">MZ5-1-6</strain>
    </source>
</reference>
<dbReference type="AlphaFoldDB" id="A0A4P7N600"/>
<sequence>MARSKWTIVTLSALSLAAVEMKKQTFVDDVGNVGTSEARSQSGKTAAKVFKVLLCKNPSKVHLEDVGTTLHGGPVYVDVPIESTGSHQGLVQNFRPVGTSEHDNLFIAVETVHLGQNLVQCGLALVVAAKARTRVTGLADSIDFVDEDDARSVFARLLEQVSHTRRTDTDKHFDEL</sequence>
<evidence type="ECO:0000313" key="2">
    <source>
        <dbReference type="EMBL" id="QBZ57997.1"/>
    </source>
</evidence>
<keyword evidence="1" id="KW-0732">Signal</keyword>
<organism evidence="2 3">
    <name type="scientific">Pyricularia oryzae</name>
    <name type="common">Rice blast fungus</name>
    <name type="synonym">Magnaporthe oryzae</name>
    <dbReference type="NCBI Taxonomy" id="318829"/>
    <lineage>
        <taxon>Eukaryota</taxon>
        <taxon>Fungi</taxon>
        <taxon>Dikarya</taxon>
        <taxon>Ascomycota</taxon>
        <taxon>Pezizomycotina</taxon>
        <taxon>Sordariomycetes</taxon>
        <taxon>Sordariomycetidae</taxon>
        <taxon>Magnaporthales</taxon>
        <taxon>Pyriculariaceae</taxon>
        <taxon>Pyricularia</taxon>
    </lineage>
</organism>
<dbReference type="Proteomes" id="UP000294847">
    <property type="component" value="Chromosome 3"/>
</dbReference>
<proteinExistence type="predicted"/>
<dbReference type="EMBL" id="CP034206">
    <property type="protein sequence ID" value="QBZ57997.1"/>
    <property type="molecule type" value="Genomic_DNA"/>
</dbReference>
<evidence type="ECO:0000313" key="3">
    <source>
        <dbReference type="Proteomes" id="UP000294847"/>
    </source>
</evidence>
<gene>
    <name evidence="2" type="ORF">PoMZ_02936</name>
</gene>
<protein>
    <submittedName>
        <fullName evidence="2">Uncharacterized protein</fullName>
    </submittedName>
</protein>
<accession>A0A4P7N600</accession>
<feature type="chain" id="PRO_5020703045" evidence="1">
    <location>
        <begin position="22"/>
        <end position="176"/>
    </location>
</feature>